<dbReference type="EMBL" id="BPLR01010252">
    <property type="protein sequence ID" value="GIY38056.1"/>
    <property type="molecule type" value="Genomic_DNA"/>
</dbReference>
<organism evidence="1 2">
    <name type="scientific">Caerostris extrusa</name>
    <name type="common">Bark spider</name>
    <name type="synonym">Caerostris bankana</name>
    <dbReference type="NCBI Taxonomy" id="172846"/>
    <lineage>
        <taxon>Eukaryota</taxon>
        <taxon>Metazoa</taxon>
        <taxon>Ecdysozoa</taxon>
        <taxon>Arthropoda</taxon>
        <taxon>Chelicerata</taxon>
        <taxon>Arachnida</taxon>
        <taxon>Araneae</taxon>
        <taxon>Araneomorphae</taxon>
        <taxon>Entelegynae</taxon>
        <taxon>Araneoidea</taxon>
        <taxon>Araneidae</taxon>
        <taxon>Caerostris</taxon>
    </lineage>
</organism>
<comment type="caution">
    <text evidence="1">The sequence shown here is derived from an EMBL/GenBank/DDBJ whole genome shotgun (WGS) entry which is preliminary data.</text>
</comment>
<gene>
    <name evidence="1" type="ORF">CEXT_717781</name>
</gene>
<evidence type="ECO:0000313" key="1">
    <source>
        <dbReference type="EMBL" id="GIY38056.1"/>
    </source>
</evidence>
<proteinExistence type="predicted"/>
<name>A0AAV4SXW1_CAEEX</name>
<sequence>MNFRVVSFSDHWVNSMGKKKRKSSALTISVDLLSFPKIHGTNVHHLRQTLKILIGRHRRSKSPFALDRGRRNIFPGTVLIELKD</sequence>
<keyword evidence="2" id="KW-1185">Reference proteome</keyword>
<accession>A0AAV4SXW1</accession>
<evidence type="ECO:0000313" key="2">
    <source>
        <dbReference type="Proteomes" id="UP001054945"/>
    </source>
</evidence>
<dbReference type="Proteomes" id="UP001054945">
    <property type="component" value="Unassembled WGS sequence"/>
</dbReference>
<protein>
    <submittedName>
        <fullName evidence="1">Uncharacterized protein</fullName>
    </submittedName>
</protein>
<reference evidence="1 2" key="1">
    <citation type="submission" date="2021-06" db="EMBL/GenBank/DDBJ databases">
        <title>Caerostris extrusa draft genome.</title>
        <authorList>
            <person name="Kono N."/>
            <person name="Arakawa K."/>
        </authorList>
    </citation>
    <scope>NUCLEOTIDE SEQUENCE [LARGE SCALE GENOMIC DNA]</scope>
</reference>
<dbReference type="AlphaFoldDB" id="A0AAV4SXW1"/>